<keyword evidence="2 4" id="KW-0547">Nucleotide-binding</keyword>
<evidence type="ECO:0000313" key="7">
    <source>
        <dbReference type="Proteomes" id="UP001057877"/>
    </source>
</evidence>
<dbReference type="SUPFAM" id="SSF100950">
    <property type="entry name" value="NagB/RpiA/CoA transferase-like"/>
    <property type="match status" value="1"/>
</dbReference>
<keyword evidence="6" id="KW-0436">Ligase</keyword>
<dbReference type="Proteomes" id="UP001057877">
    <property type="component" value="Chromosome"/>
</dbReference>
<evidence type="ECO:0000256" key="1">
    <source>
        <dbReference type="ARBA" id="ARBA00010638"/>
    </source>
</evidence>
<dbReference type="PANTHER" id="PTHR23407">
    <property type="entry name" value="ATPASE INHIBITOR/5-FORMYLTETRAHYDROFOLATE CYCLO-LIGASE"/>
    <property type="match status" value="1"/>
</dbReference>
<dbReference type="EC" id="6.3.3.2" evidence="4"/>
<comment type="cofactor">
    <cofactor evidence="4">
        <name>Mg(2+)</name>
        <dbReference type="ChEBI" id="CHEBI:18420"/>
    </cofactor>
</comment>
<name>A0ABY5SCA5_9BACL</name>
<protein>
    <recommendedName>
        <fullName evidence="4">5-formyltetrahydrofolate cyclo-ligase</fullName>
        <ecNumber evidence="4">6.3.3.2</ecNumber>
    </recommendedName>
</protein>
<reference evidence="6" key="1">
    <citation type="submission" date="2022-01" db="EMBL/GenBank/DDBJ databases">
        <title>Paenibacillus spongiae sp. nov., isolated from marine sponge.</title>
        <authorList>
            <person name="Li Z."/>
            <person name="Zhang M."/>
        </authorList>
    </citation>
    <scope>NUCLEOTIDE SEQUENCE</scope>
    <source>
        <strain evidence="6">PHS-Z3</strain>
    </source>
</reference>
<dbReference type="InterPro" id="IPR024185">
    <property type="entry name" value="FTHF_cligase-like_sf"/>
</dbReference>
<evidence type="ECO:0000256" key="4">
    <source>
        <dbReference type="RuleBase" id="RU361279"/>
    </source>
</evidence>
<comment type="catalytic activity">
    <reaction evidence="4">
        <text>(6S)-5-formyl-5,6,7,8-tetrahydrofolate + ATP = (6R)-5,10-methenyltetrahydrofolate + ADP + phosphate</text>
        <dbReference type="Rhea" id="RHEA:10488"/>
        <dbReference type="ChEBI" id="CHEBI:30616"/>
        <dbReference type="ChEBI" id="CHEBI:43474"/>
        <dbReference type="ChEBI" id="CHEBI:57455"/>
        <dbReference type="ChEBI" id="CHEBI:57457"/>
        <dbReference type="ChEBI" id="CHEBI:456216"/>
        <dbReference type="EC" id="6.3.3.2"/>
    </reaction>
</comment>
<comment type="similarity">
    <text evidence="1 4">Belongs to the 5-formyltetrahydrofolate cyclo-ligase family.</text>
</comment>
<keyword evidence="3 4" id="KW-0067">ATP-binding</keyword>
<keyword evidence="4" id="KW-0460">Magnesium</keyword>
<feature type="region of interest" description="Disordered" evidence="5">
    <location>
        <begin position="1"/>
        <end position="21"/>
    </location>
</feature>
<evidence type="ECO:0000256" key="2">
    <source>
        <dbReference type="ARBA" id="ARBA00022741"/>
    </source>
</evidence>
<proteinExistence type="inferred from homology"/>
<dbReference type="PIRSF" id="PIRSF006806">
    <property type="entry name" value="FTHF_cligase"/>
    <property type="match status" value="1"/>
</dbReference>
<dbReference type="InterPro" id="IPR002698">
    <property type="entry name" value="FTHF_cligase"/>
</dbReference>
<dbReference type="Pfam" id="PF01812">
    <property type="entry name" value="5-FTHF_cyc-lig"/>
    <property type="match status" value="1"/>
</dbReference>
<accession>A0ABY5SCA5</accession>
<evidence type="ECO:0000256" key="5">
    <source>
        <dbReference type="SAM" id="MobiDB-lite"/>
    </source>
</evidence>
<evidence type="ECO:0000313" key="6">
    <source>
        <dbReference type="EMBL" id="UVI31163.1"/>
    </source>
</evidence>
<keyword evidence="4" id="KW-0479">Metal-binding</keyword>
<dbReference type="PANTHER" id="PTHR23407:SF1">
    <property type="entry name" value="5-FORMYLTETRAHYDROFOLATE CYCLO-LIGASE"/>
    <property type="match status" value="1"/>
</dbReference>
<sequence>MERKKQRRNAAAARRDSLPEQQRKTWSEAACEAAVSWLEHHRTASFMVYVSFRTELDTSLLIEWGWQSGLNVIVPRCIPQDRSMELFAIRDWRELKPGAYGILEPDPTKAIRLDIDKEMPEAVFVPGLAFDRSGGRLGYGGGYYDRFRDRLAASAANAGGAFPPWIGLGYEAQWVEAVPMEIHDARVSAVITEQGIYNTGAV</sequence>
<dbReference type="EMBL" id="CP091430">
    <property type="protein sequence ID" value="UVI31163.1"/>
    <property type="molecule type" value="Genomic_DNA"/>
</dbReference>
<dbReference type="NCBIfam" id="TIGR02727">
    <property type="entry name" value="MTHFS_bact"/>
    <property type="match status" value="1"/>
</dbReference>
<dbReference type="InterPro" id="IPR037171">
    <property type="entry name" value="NagB/RpiA_transferase-like"/>
</dbReference>
<evidence type="ECO:0000256" key="3">
    <source>
        <dbReference type="ARBA" id="ARBA00022840"/>
    </source>
</evidence>
<gene>
    <name evidence="6" type="ORF">L1F29_04780</name>
</gene>
<dbReference type="Gene3D" id="3.40.50.10420">
    <property type="entry name" value="NagB/RpiA/CoA transferase-like"/>
    <property type="match status" value="1"/>
</dbReference>
<dbReference type="RefSeq" id="WP_258387227.1">
    <property type="nucleotide sequence ID" value="NZ_CP091430.1"/>
</dbReference>
<keyword evidence="7" id="KW-1185">Reference proteome</keyword>
<dbReference type="GO" id="GO:0030272">
    <property type="term" value="F:5-formyltetrahydrofolate cyclo-ligase activity"/>
    <property type="evidence" value="ECO:0007669"/>
    <property type="project" value="UniProtKB-EC"/>
</dbReference>
<organism evidence="6 7">
    <name type="scientific">Paenibacillus spongiae</name>
    <dbReference type="NCBI Taxonomy" id="2909671"/>
    <lineage>
        <taxon>Bacteria</taxon>
        <taxon>Bacillati</taxon>
        <taxon>Bacillota</taxon>
        <taxon>Bacilli</taxon>
        <taxon>Bacillales</taxon>
        <taxon>Paenibacillaceae</taxon>
        <taxon>Paenibacillus</taxon>
    </lineage>
</organism>